<feature type="compositionally biased region" description="Gly residues" evidence="1">
    <location>
        <begin position="575"/>
        <end position="601"/>
    </location>
</feature>
<dbReference type="GO" id="GO:0048471">
    <property type="term" value="C:perinuclear region of cytoplasm"/>
    <property type="evidence" value="ECO:0007669"/>
    <property type="project" value="TreeGrafter"/>
</dbReference>
<dbReference type="PANTHER" id="PTHR12323:SF0">
    <property type="entry name" value="CALCIUM HOMEOSTASIS ENDOPLASMIC RETICULUM PROTEIN"/>
    <property type="match status" value="1"/>
</dbReference>
<evidence type="ECO:0000313" key="3">
    <source>
        <dbReference type="EMBL" id="KAK4148179.1"/>
    </source>
</evidence>
<feature type="compositionally biased region" description="Low complexity" evidence="1">
    <location>
        <begin position="402"/>
        <end position="411"/>
    </location>
</feature>
<dbReference type="PANTHER" id="PTHR12323">
    <property type="entry name" value="SR-RELATED CTD ASSOCIATED FACTOR 6"/>
    <property type="match status" value="1"/>
</dbReference>
<reference evidence="3" key="1">
    <citation type="journal article" date="2023" name="Mol. Phylogenet. Evol.">
        <title>Genome-scale phylogeny and comparative genomics of the fungal order Sordariales.</title>
        <authorList>
            <person name="Hensen N."/>
            <person name="Bonometti L."/>
            <person name="Westerberg I."/>
            <person name="Brannstrom I.O."/>
            <person name="Guillou S."/>
            <person name="Cros-Aarteil S."/>
            <person name="Calhoun S."/>
            <person name="Haridas S."/>
            <person name="Kuo A."/>
            <person name="Mondo S."/>
            <person name="Pangilinan J."/>
            <person name="Riley R."/>
            <person name="LaButti K."/>
            <person name="Andreopoulos B."/>
            <person name="Lipzen A."/>
            <person name="Chen C."/>
            <person name="Yan M."/>
            <person name="Daum C."/>
            <person name="Ng V."/>
            <person name="Clum A."/>
            <person name="Steindorff A."/>
            <person name="Ohm R.A."/>
            <person name="Martin F."/>
            <person name="Silar P."/>
            <person name="Natvig D.O."/>
            <person name="Lalanne C."/>
            <person name="Gautier V."/>
            <person name="Ament-Velasquez S.L."/>
            <person name="Kruys A."/>
            <person name="Hutchinson M.I."/>
            <person name="Powell A.J."/>
            <person name="Barry K."/>
            <person name="Miller A.N."/>
            <person name="Grigoriev I.V."/>
            <person name="Debuchy R."/>
            <person name="Gladieux P."/>
            <person name="Hiltunen Thoren M."/>
            <person name="Johannesson H."/>
        </authorList>
    </citation>
    <scope>NUCLEOTIDE SEQUENCE</scope>
    <source>
        <strain evidence="3">CBS 141.50</strain>
    </source>
</reference>
<protein>
    <recommendedName>
        <fullName evidence="2">CID domain-containing protein</fullName>
    </recommendedName>
</protein>
<reference evidence="3" key="2">
    <citation type="submission" date="2023-05" db="EMBL/GenBank/DDBJ databases">
        <authorList>
            <consortium name="Lawrence Berkeley National Laboratory"/>
            <person name="Steindorff A."/>
            <person name="Hensen N."/>
            <person name="Bonometti L."/>
            <person name="Westerberg I."/>
            <person name="Brannstrom I.O."/>
            <person name="Guillou S."/>
            <person name="Cros-Aarteil S."/>
            <person name="Calhoun S."/>
            <person name="Haridas S."/>
            <person name="Kuo A."/>
            <person name="Mondo S."/>
            <person name="Pangilinan J."/>
            <person name="Riley R."/>
            <person name="Labutti K."/>
            <person name="Andreopoulos B."/>
            <person name="Lipzen A."/>
            <person name="Chen C."/>
            <person name="Yanf M."/>
            <person name="Daum C."/>
            <person name="Ng V."/>
            <person name="Clum A."/>
            <person name="Ohm R."/>
            <person name="Martin F."/>
            <person name="Silar P."/>
            <person name="Natvig D."/>
            <person name="Lalanne C."/>
            <person name="Gautier V."/>
            <person name="Ament-Velasquez S.L."/>
            <person name="Kruys A."/>
            <person name="Hutchinson M.I."/>
            <person name="Powell A.J."/>
            <person name="Barry K."/>
            <person name="Miller A.N."/>
            <person name="Grigoriev I.V."/>
            <person name="Debuchy R."/>
            <person name="Gladieux P."/>
            <person name="Thoren M.H."/>
            <person name="Johannesson H."/>
        </authorList>
    </citation>
    <scope>NUCLEOTIDE SEQUENCE</scope>
    <source>
        <strain evidence="3">CBS 141.50</strain>
    </source>
</reference>
<feature type="compositionally biased region" description="Low complexity" evidence="1">
    <location>
        <begin position="419"/>
        <end position="430"/>
    </location>
</feature>
<dbReference type="InterPro" id="IPR008942">
    <property type="entry name" value="ENTH_VHS"/>
</dbReference>
<proteinExistence type="predicted"/>
<dbReference type="GeneID" id="87815518"/>
<evidence type="ECO:0000313" key="4">
    <source>
        <dbReference type="Proteomes" id="UP001302676"/>
    </source>
</evidence>
<gene>
    <name evidence="3" type="ORF">C8A04DRAFT_23975</name>
</gene>
<evidence type="ECO:0000259" key="2">
    <source>
        <dbReference type="PROSITE" id="PS51391"/>
    </source>
</evidence>
<dbReference type="GO" id="GO:0006874">
    <property type="term" value="P:intracellular calcium ion homeostasis"/>
    <property type="evidence" value="ECO:0007669"/>
    <property type="project" value="TreeGrafter"/>
</dbReference>
<feature type="domain" description="CID" evidence="2">
    <location>
        <begin position="25"/>
        <end position="185"/>
    </location>
</feature>
<dbReference type="InterPro" id="IPR006569">
    <property type="entry name" value="CID_dom"/>
</dbReference>
<accession>A0AAN6ZS97</accession>
<dbReference type="Proteomes" id="UP001302676">
    <property type="component" value="Unassembled WGS sequence"/>
</dbReference>
<dbReference type="Gene3D" id="1.25.40.90">
    <property type="match status" value="1"/>
</dbReference>
<sequence length="601" mass="65122">MAAAELIVAKTALSGALFRPDPRPCSRDDIETMLALIHSTISECSPSNVQRCKQWALTNLVPSSARMPPFCKYLVALSRSFNGEKGPGDTGSSKTGRVPSAKRRRLHVLYILNDILYHAKYRTRDETFAPKLETALPSLVRSAAAFQNCPKHIRKLQDLVTLWEDNGYFSRGLIQQLRTAIEEGPSAREGETNKAGEEADISASAVAKAAKNAPWVLPATHGDPSTAWYDLPAGNWLPVLEPNSTRPMNPGMIKPLVLSQGPADKSLIAAVKGLLVDIDKIYTKQEANGDGPPPNIGQMGERVEIDEITGEVIDGDTYYGWSRAFCERMKRRRRGRVIHKAALRTAVMVVAAAPIRALAGPPLNANDYPHLRTADAAAGAEAGPPVIAPAYPNEDGKGKYQPRSPNYSSSRSRSRSGSRSRSPLRFNQQQQHHHHQQQQQQPFYPPGNNFMPQPPNTWGQQHPPPPPPSNMHFAGPHTHPHPSQQQPPPHPGYGMGFPVPPPPPQNYQGAWPPAPPPMMPHQQQNFFGPGGNTVPPPPPPPMPFAGGWVPPPPHSAGSGPPPPPGGHQNGFYQQGHGGQGQGQGRGGYQGRGGGYGRGGWR</sequence>
<comment type="caution">
    <text evidence="3">The sequence shown here is derived from an EMBL/GenBank/DDBJ whole genome shotgun (WGS) entry which is preliminary data.</text>
</comment>
<dbReference type="RefSeq" id="XP_062641550.1">
    <property type="nucleotide sequence ID" value="XM_062778905.1"/>
</dbReference>
<name>A0AAN6ZS97_9PEZI</name>
<evidence type="ECO:0000256" key="1">
    <source>
        <dbReference type="SAM" id="MobiDB-lite"/>
    </source>
</evidence>
<dbReference type="Pfam" id="PF04818">
    <property type="entry name" value="CID"/>
    <property type="match status" value="1"/>
</dbReference>
<dbReference type="PROSITE" id="PS51391">
    <property type="entry name" value="CID"/>
    <property type="match status" value="1"/>
</dbReference>
<keyword evidence="4" id="KW-1185">Reference proteome</keyword>
<dbReference type="EMBL" id="MU853554">
    <property type="protein sequence ID" value="KAK4148179.1"/>
    <property type="molecule type" value="Genomic_DNA"/>
</dbReference>
<dbReference type="AlphaFoldDB" id="A0AAN6ZS97"/>
<feature type="compositionally biased region" description="Pro residues" evidence="1">
    <location>
        <begin position="534"/>
        <end position="565"/>
    </location>
</feature>
<feature type="region of interest" description="Disordered" evidence="1">
    <location>
        <begin position="383"/>
        <end position="601"/>
    </location>
</feature>
<organism evidence="3 4">
    <name type="scientific">Dichotomopilus funicola</name>
    <dbReference type="NCBI Taxonomy" id="1934379"/>
    <lineage>
        <taxon>Eukaryota</taxon>
        <taxon>Fungi</taxon>
        <taxon>Dikarya</taxon>
        <taxon>Ascomycota</taxon>
        <taxon>Pezizomycotina</taxon>
        <taxon>Sordariomycetes</taxon>
        <taxon>Sordariomycetidae</taxon>
        <taxon>Sordariales</taxon>
        <taxon>Chaetomiaceae</taxon>
        <taxon>Dichotomopilus</taxon>
    </lineage>
</organism>